<dbReference type="CTD" id="6757983"/>
<dbReference type="PRINTS" id="PR00081">
    <property type="entry name" value="GDHRDH"/>
</dbReference>
<dbReference type="PhylomeDB" id="B3S8U1"/>
<dbReference type="PANTHER" id="PTHR43544:SF33">
    <property type="entry name" value="C-FACTOR"/>
    <property type="match status" value="1"/>
</dbReference>
<dbReference type="CDD" id="cd05325">
    <property type="entry name" value="carb_red_sniffer_like_SDR_c"/>
    <property type="match status" value="1"/>
</dbReference>
<dbReference type="eggNOG" id="KOG1611">
    <property type="taxonomic scope" value="Eukaryota"/>
</dbReference>
<proteinExistence type="predicted"/>
<reference evidence="1 2" key="1">
    <citation type="journal article" date="2008" name="Nature">
        <title>The Trichoplax genome and the nature of placozoans.</title>
        <authorList>
            <person name="Srivastava M."/>
            <person name="Begovic E."/>
            <person name="Chapman J."/>
            <person name="Putnam N.H."/>
            <person name="Hellsten U."/>
            <person name="Kawashima T."/>
            <person name="Kuo A."/>
            <person name="Mitros T."/>
            <person name="Salamov A."/>
            <person name="Carpenter M.L."/>
            <person name="Signorovitch A.Y."/>
            <person name="Moreno M.A."/>
            <person name="Kamm K."/>
            <person name="Grimwood J."/>
            <person name="Schmutz J."/>
            <person name="Shapiro H."/>
            <person name="Grigoriev I.V."/>
            <person name="Buss L.W."/>
            <person name="Schierwater B."/>
            <person name="Dellaporta S.L."/>
            <person name="Rokhsar D.S."/>
        </authorList>
    </citation>
    <scope>NUCLEOTIDE SEQUENCE [LARGE SCALE GENOMIC DNA]</scope>
    <source>
        <strain evidence="1 2">Grell-BS-1999</strain>
    </source>
</reference>
<dbReference type="AlphaFoldDB" id="B3S8U1"/>
<dbReference type="Proteomes" id="UP000009022">
    <property type="component" value="Unassembled WGS sequence"/>
</dbReference>
<evidence type="ECO:0000313" key="1">
    <source>
        <dbReference type="EMBL" id="EDV20830.1"/>
    </source>
</evidence>
<protein>
    <recommendedName>
        <fullName evidence="3">C-factor</fullName>
    </recommendedName>
</protein>
<dbReference type="Gene3D" id="3.40.50.720">
    <property type="entry name" value="NAD(P)-binding Rossmann-like Domain"/>
    <property type="match status" value="1"/>
</dbReference>
<dbReference type="InParanoid" id="B3S8U1"/>
<dbReference type="HOGENOM" id="CLU_010194_9_1_1"/>
<dbReference type="EMBL" id="DS985257">
    <property type="protein sequence ID" value="EDV20830.1"/>
    <property type="molecule type" value="Genomic_DNA"/>
</dbReference>
<dbReference type="GO" id="GO:0016491">
    <property type="term" value="F:oxidoreductase activity"/>
    <property type="evidence" value="ECO:0000318"/>
    <property type="project" value="GO_Central"/>
</dbReference>
<dbReference type="Pfam" id="PF00106">
    <property type="entry name" value="adh_short"/>
    <property type="match status" value="1"/>
</dbReference>
<evidence type="ECO:0008006" key="3">
    <source>
        <dbReference type="Google" id="ProtNLM"/>
    </source>
</evidence>
<dbReference type="InterPro" id="IPR002347">
    <property type="entry name" value="SDR_fam"/>
</dbReference>
<dbReference type="KEGG" id="tad:TRIADDRAFT_50927"/>
<gene>
    <name evidence="1" type="ORF">TRIADDRAFT_50927</name>
</gene>
<dbReference type="OrthoDB" id="5296at2759"/>
<dbReference type="GO" id="GO:0005737">
    <property type="term" value="C:cytoplasm"/>
    <property type="evidence" value="ECO:0000318"/>
    <property type="project" value="GO_Central"/>
</dbReference>
<dbReference type="OMA" id="GIGLEYC"/>
<keyword evidence="2" id="KW-1185">Reference proteome</keyword>
<sequence>MARLFHINSVLVTGANRGLGLKLVETLLSTKNPPKHVFASYRDVAKTMNLQRLASEHSNLKLIELDTTSDVGIQKAFNAVESNISNDGLDVLINNAAMFDKSNLYEVTFEKMEYSYRVNAVAPLMMVKSFLPLLKKSSVNSINGVIVNVSSGNGSLTNPPTLPDKYPYKCSKVCMISYHDLMLLVALNMVTKNLSIDLERYKVATMAINPGWMATDMGRPNAPRTPDESARAITDLIKSLTIDRNGGFFDIHGKTIPW</sequence>
<name>B3S8U1_TRIAD</name>
<organism evidence="1 2">
    <name type="scientific">Trichoplax adhaerens</name>
    <name type="common">Trichoplax reptans</name>
    <dbReference type="NCBI Taxonomy" id="10228"/>
    <lineage>
        <taxon>Eukaryota</taxon>
        <taxon>Metazoa</taxon>
        <taxon>Placozoa</taxon>
        <taxon>Uniplacotomia</taxon>
        <taxon>Trichoplacea</taxon>
        <taxon>Trichoplacidae</taxon>
        <taxon>Trichoplax</taxon>
    </lineage>
</organism>
<dbReference type="PANTHER" id="PTHR43544">
    <property type="entry name" value="SHORT-CHAIN DEHYDROGENASE/REDUCTASE"/>
    <property type="match status" value="1"/>
</dbReference>
<dbReference type="SUPFAM" id="SSF51735">
    <property type="entry name" value="NAD(P)-binding Rossmann-fold domains"/>
    <property type="match status" value="1"/>
</dbReference>
<dbReference type="RefSeq" id="XP_002116771.1">
    <property type="nucleotide sequence ID" value="XM_002116735.1"/>
</dbReference>
<dbReference type="GeneID" id="6757983"/>
<evidence type="ECO:0000313" key="2">
    <source>
        <dbReference type="Proteomes" id="UP000009022"/>
    </source>
</evidence>
<accession>B3S8U1</accession>
<dbReference type="InterPro" id="IPR036291">
    <property type="entry name" value="NAD(P)-bd_dom_sf"/>
</dbReference>
<dbReference type="InterPro" id="IPR051468">
    <property type="entry name" value="Fungal_SecMetab_SDRs"/>
</dbReference>